<comment type="caution">
    <text evidence="3">The sequence shown here is derived from an EMBL/GenBank/DDBJ whole genome shotgun (WGS) entry which is preliminary data.</text>
</comment>
<evidence type="ECO:0000313" key="3">
    <source>
        <dbReference type="EMBL" id="MBB6033906.1"/>
    </source>
</evidence>
<dbReference type="AlphaFoldDB" id="A0A841FCA9"/>
<reference evidence="3 4" key="1">
    <citation type="submission" date="2020-08" db="EMBL/GenBank/DDBJ databases">
        <title>Genomic Encyclopedia of Type Strains, Phase IV (KMG-IV): sequencing the most valuable type-strain genomes for metagenomic binning, comparative biology and taxonomic classification.</title>
        <authorList>
            <person name="Goeker M."/>
        </authorList>
    </citation>
    <scope>NUCLEOTIDE SEQUENCE [LARGE SCALE GENOMIC DNA]</scope>
    <source>
        <strain evidence="3 4">YIM 65646</strain>
    </source>
</reference>
<feature type="coiled-coil region" evidence="1">
    <location>
        <begin position="676"/>
        <end position="703"/>
    </location>
</feature>
<feature type="region of interest" description="Disordered" evidence="2">
    <location>
        <begin position="337"/>
        <end position="359"/>
    </location>
</feature>
<dbReference type="EMBL" id="JACHGT010000003">
    <property type="protein sequence ID" value="MBB6033906.1"/>
    <property type="molecule type" value="Genomic_DNA"/>
</dbReference>
<sequence length="1108" mass="115789">MSVDEIARPVRGVERLGPLNRWRLSRAGVHGLAGLDEVLTCGGGRLLLRGGARASEVLRALFLPLDADPRRAGGTGVVWLEFTRGGEVHVLGAAVTMGRARFFATPVPVGDSLPLHDPARRPGATDLPGLVGAGAVFDDPADYLARVASVFGPAAERLRDVVSALRGLREPDRLSGAGGVRAVLPTLDPVGVEACADALAELRASRTALDRVTNVCAAVGEITSAHHVYLRALLAERAGRLRSARSAHGEAERRMLAASADVARAECASRESAERMRSASVTGGDGELRARWRELSVVRDLDARIGGWNSGETALVLGELAALRAAWERTVSLAGSLGSGPVLPGSPPEPDGESPAALGPSLERWRRVVRAAAGDLARLAAEARALRDGQEAWSRARAVAHEAARRTGEFEARAVEAHRRVKAAEVRLAAGERAHRAERAAWAESAGLDPAGAPEAVAAPVLARLAADEEAARARLAVLTEALREAATERAAVSAPESGRGVAPWHLRVEFARGVSPAGQAGLEAALQASGLLDARLVGDTRVSDPYARGVSVAVGEPVAGASLADVLRPLDEGDARLAGMLRGIGLGESAAAHWLGLDGRWRLGPVRGVARKARAEMIGAGNRADARARRLERIDERIAALGAELGAVTSVGERVRRDRGGLGELLAGAPDPQRLWRASARLAAARAEAERLDAEVAAARDAESRARSAAAALREGADPARADVAALAERAVHAERLADRVAAAAESASRLAARVGAYASRDSAWEWLRERRATAEAGYRAVRAGESHWPPPSDLVDAYGCRRDALARARAALDVARSVLESRAEAVGVAVAEVRLVAERLGIDGDEAPGGSSEDAGTAESQFRAVVERHRAVLAGHPVTVGRADGIVTVEVHDADGLGAAVEARADQVADREFRLDRWYGRLAGDMAERVGFIDAVLARLAAILERTGDGAVTWTAPEHATALALLRAKRDASQEAQLRGIIAGLVAGHARPCAASVRAALDPRGWGRLDAVGDPLELGLCALAALYDVSGADGSARLVALDGLDEETVEKVLPLLAVLDVDLLAAGPGLWGHVGTLRELDAYEVLGGGDDAVAVRLRWNGTRTAG</sequence>
<keyword evidence="1" id="KW-0175">Coiled coil</keyword>
<evidence type="ECO:0000256" key="2">
    <source>
        <dbReference type="SAM" id="MobiDB-lite"/>
    </source>
</evidence>
<name>A0A841FCA9_9ACTN</name>
<evidence type="ECO:0000256" key="1">
    <source>
        <dbReference type="SAM" id="Coils"/>
    </source>
</evidence>
<dbReference type="Proteomes" id="UP000548476">
    <property type="component" value="Unassembled WGS sequence"/>
</dbReference>
<evidence type="ECO:0008006" key="5">
    <source>
        <dbReference type="Google" id="ProtNLM"/>
    </source>
</evidence>
<protein>
    <recommendedName>
        <fullName evidence="5">TIGR02680 family protein</fullName>
    </recommendedName>
</protein>
<evidence type="ECO:0000313" key="4">
    <source>
        <dbReference type="Proteomes" id="UP000548476"/>
    </source>
</evidence>
<keyword evidence="4" id="KW-1185">Reference proteome</keyword>
<proteinExistence type="predicted"/>
<gene>
    <name evidence="3" type="ORF">HNR73_001756</name>
</gene>
<accession>A0A841FCA9</accession>
<dbReference type="RefSeq" id="WP_184786755.1">
    <property type="nucleotide sequence ID" value="NZ_BONT01000013.1"/>
</dbReference>
<organism evidence="3 4">
    <name type="scientific">Phytomonospora endophytica</name>
    <dbReference type="NCBI Taxonomy" id="714109"/>
    <lineage>
        <taxon>Bacteria</taxon>
        <taxon>Bacillati</taxon>
        <taxon>Actinomycetota</taxon>
        <taxon>Actinomycetes</taxon>
        <taxon>Micromonosporales</taxon>
        <taxon>Micromonosporaceae</taxon>
        <taxon>Phytomonospora</taxon>
    </lineage>
</organism>